<evidence type="ECO:0000313" key="1">
    <source>
        <dbReference type="EMBL" id="KGX85225.1"/>
    </source>
</evidence>
<dbReference type="EMBL" id="AVPF01000042">
    <property type="protein sequence ID" value="KGX85225.1"/>
    <property type="molecule type" value="Genomic_DNA"/>
</dbReference>
<dbReference type="AlphaFoldDB" id="A0A0A5G2A8"/>
<protein>
    <submittedName>
        <fullName evidence="1">Uncharacterized protein</fullName>
    </submittedName>
</protein>
<accession>A0A0A5G2A8</accession>
<reference evidence="1 2" key="1">
    <citation type="submission" date="2013-08" db="EMBL/GenBank/DDBJ databases">
        <authorList>
            <person name="Huang J."/>
            <person name="Wang G."/>
        </authorList>
    </citation>
    <scope>NUCLEOTIDE SEQUENCE [LARGE SCALE GENOMIC DNA]</scope>
    <source>
        <strain evidence="1 2">BH030004</strain>
    </source>
</reference>
<gene>
    <name evidence="1" type="ORF">N783_14975</name>
</gene>
<comment type="caution">
    <text evidence="1">The sequence shown here is derived from an EMBL/GenBank/DDBJ whole genome shotgun (WGS) entry which is preliminary data.</text>
</comment>
<dbReference type="Proteomes" id="UP000030403">
    <property type="component" value="Unassembled WGS sequence"/>
</dbReference>
<evidence type="ECO:0000313" key="2">
    <source>
        <dbReference type="Proteomes" id="UP000030403"/>
    </source>
</evidence>
<name>A0A0A5G2A8_9BACI</name>
<proteinExistence type="predicted"/>
<sequence length="136" mass="16149">MSFEIVRKDQDKFIHYDIDYSSSNQTYIVSRHRTDSWLQYNRLVDVSYYFSKIHDFPFKRITNKYNYAQYKINGKGEKGSYSLKDHPNYIIDQNNLEKVSISELPIEGYLIHVLGKEKGGLKSESLAYCFFDESFK</sequence>
<organism evidence="1 2">
    <name type="scientific">Pontibacillus marinus BH030004 = DSM 16465</name>
    <dbReference type="NCBI Taxonomy" id="1385511"/>
    <lineage>
        <taxon>Bacteria</taxon>
        <taxon>Bacillati</taxon>
        <taxon>Bacillota</taxon>
        <taxon>Bacilli</taxon>
        <taxon>Bacillales</taxon>
        <taxon>Bacillaceae</taxon>
        <taxon>Pontibacillus</taxon>
    </lineage>
</organism>
<keyword evidence="2" id="KW-1185">Reference proteome</keyword>